<dbReference type="GO" id="GO:0003723">
    <property type="term" value="F:RNA binding"/>
    <property type="evidence" value="ECO:0007669"/>
    <property type="project" value="InterPro"/>
</dbReference>
<dbReference type="InterPro" id="IPR012340">
    <property type="entry name" value="NA-bd_OB-fold"/>
</dbReference>
<gene>
    <name evidence="8" type="ORF">MCOR_50116</name>
</gene>
<evidence type="ECO:0000313" key="9">
    <source>
        <dbReference type="Proteomes" id="UP000507470"/>
    </source>
</evidence>
<dbReference type="Pfam" id="PF25049">
    <property type="entry name" value="OB_HELZ2"/>
    <property type="match status" value="1"/>
</dbReference>
<dbReference type="InterPro" id="IPR056787">
    <property type="entry name" value="OB_HELZ2"/>
</dbReference>
<dbReference type="InterPro" id="IPR041677">
    <property type="entry name" value="DNA2/NAM7_AAA_11"/>
</dbReference>
<evidence type="ECO:0000256" key="3">
    <source>
        <dbReference type="ARBA" id="ARBA00022801"/>
    </source>
</evidence>
<keyword evidence="2" id="KW-0547">Nucleotide-binding</keyword>
<feature type="domain" description="RNB" evidence="7">
    <location>
        <begin position="1156"/>
        <end position="1529"/>
    </location>
</feature>
<keyword evidence="3" id="KW-0378">Hydrolase</keyword>
<dbReference type="EMBL" id="CACVKT020008784">
    <property type="protein sequence ID" value="CAC5417627.1"/>
    <property type="molecule type" value="Genomic_DNA"/>
</dbReference>
<keyword evidence="4" id="KW-0347">Helicase</keyword>
<keyword evidence="9" id="KW-1185">Reference proteome</keyword>
<dbReference type="CDD" id="cd18808">
    <property type="entry name" value="SF1_C_Upf1"/>
    <property type="match status" value="1"/>
</dbReference>
<dbReference type="SUPFAM" id="SSF52540">
    <property type="entry name" value="P-loop containing nucleoside triphosphate hydrolases"/>
    <property type="match status" value="1"/>
</dbReference>
<feature type="compositionally biased region" description="Low complexity" evidence="6">
    <location>
        <begin position="810"/>
        <end position="823"/>
    </location>
</feature>
<evidence type="ECO:0000259" key="7">
    <source>
        <dbReference type="SMART" id="SM00955"/>
    </source>
</evidence>
<evidence type="ECO:0000313" key="8">
    <source>
        <dbReference type="EMBL" id="CAC5417627.1"/>
    </source>
</evidence>
<dbReference type="Pfam" id="PF13087">
    <property type="entry name" value="AAA_12"/>
    <property type="match status" value="1"/>
</dbReference>
<dbReference type="InterPro" id="IPR047187">
    <property type="entry name" value="SF1_C_Upf1"/>
</dbReference>
<dbReference type="InterPro" id="IPR027417">
    <property type="entry name" value="P-loop_NTPase"/>
</dbReference>
<dbReference type="Gene3D" id="3.40.50.300">
    <property type="entry name" value="P-loop containing nucleotide triphosphate hydrolases"/>
    <property type="match status" value="2"/>
</dbReference>
<dbReference type="GO" id="GO:0043139">
    <property type="term" value="F:5'-3' DNA helicase activity"/>
    <property type="evidence" value="ECO:0007669"/>
    <property type="project" value="TreeGrafter"/>
</dbReference>
<comment type="similarity">
    <text evidence="1">Belongs to the DNA2/NAM7 helicase family.</text>
</comment>
<evidence type="ECO:0000256" key="2">
    <source>
        <dbReference type="ARBA" id="ARBA00022741"/>
    </source>
</evidence>
<dbReference type="InterPro" id="IPR022966">
    <property type="entry name" value="RNase_II/R_CS"/>
</dbReference>
<dbReference type="Pfam" id="PF13086">
    <property type="entry name" value="AAA_11"/>
    <property type="match status" value="1"/>
</dbReference>
<keyword evidence="5" id="KW-0067">ATP-binding</keyword>
<dbReference type="GO" id="GO:0016787">
    <property type="term" value="F:hydrolase activity"/>
    <property type="evidence" value="ECO:0007669"/>
    <property type="project" value="UniProtKB-KW"/>
</dbReference>
<evidence type="ECO:0000256" key="4">
    <source>
        <dbReference type="ARBA" id="ARBA00022806"/>
    </source>
</evidence>
<dbReference type="OrthoDB" id="6287246at2759"/>
<dbReference type="GO" id="GO:0005524">
    <property type="term" value="F:ATP binding"/>
    <property type="evidence" value="ECO:0007669"/>
    <property type="project" value="UniProtKB-KW"/>
</dbReference>
<feature type="region of interest" description="Disordered" evidence="6">
    <location>
        <begin position="776"/>
        <end position="823"/>
    </location>
</feature>
<dbReference type="Pfam" id="PF00773">
    <property type="entry name" value="RNB"/>
    <property type="match status" value="1"/>
</dbReference>
<dbReference type="SUPFAM" id="SSF50249">
    <property type="entry name" value="Nucleic acid-binding proteins"/>
    <property type="match status" value="1"/>
</dbReference>
<dbReference type="GO" id="GO:0005694">
    <property type="term" value="C:chromosome"/>
    <property type="evidence" value="ECO:0007669"/>
    <property type="project" value="UniProtKB-ARBA"/>
</dbReference>
<dbReference type="InterPro" id="IPR050534">
    <property type="entry name" value="Coronavir_polyprotein_1ab"/>
</dbReference>
<dbReference type="PANTHER" id="PTHR43788:SF16">
    <property type="entry name" value="HELICASE WITH ZINC FINGER 2"/>
    <property type="match status" value="1"/>
</dbReference>
<evidence type="ECO:0000256" key="6">
    <source>
        <dbReference type="SAM" id="MobiDB-lite"/>
    </source>
</evidence>
<evidence type="ECO:0000256" key="5">
    <source>
        <dbReference type="ARBA" id="ARBA00022840"/>
    </source>
</evidence>
<dbReference type="InterPro" id="IPR001900">
    <property type="entry name" value="RNase_II/R"/>
</dbReference>
<reference evidence="8 9" key="1">
    <citation type="submission" date="2020-06" db="EMBL/GenBank/DDBJ databases">
        <authorList>
            <person name="Li R."/>
            <person name="Bekaert M."/>
        </authorList>
    </citation>
    <scope>NUCLEOTIDE SEQUENCE [LARGE SCALE GENOMIC DNA]</scope>
    <source>
        <strain evidence="9">wild</strain>
    </source>
</reference>
<organism evidence="8 9">
    <name type="scientific">Mytilus coruscus</name>
    <name type="common">Sea mussel</name>
    <dbReference type="NCBI Taxonomy" id="42192"/>
    <lineage>
        <taxon>Eukaryota</taxon>
        <taxon>Metazoa</taxon>
        <taxon>Spiralia</taxon>
        <taxon>Lophotrochozoa</taxon>
        <taxon>Mollusca</taxon>
        <taxon>Bivalvia</taxon>
        <taxon>Autobranchia</taxon>
        <taxon>Pteriomorphia</taxon>
        <taxon>Mytilida</taxon>
        <taxon>Mytiloidea</taxon>
        <taxon>Mytilidae</taxon>
        <taxon>Mytilinae</taxon>
        <taxon>Mytilus</taxon>
    </lineage>
</organism>
<accession>A0A6J8EBC3</accession>
<feature type="compositionally biased region" description="Basic residues" evidence="6">
    <location>
        <begin position="783"/>
        <end position="794"/>
    </location>
</feature>
<name>A0A6J8EBC3_MYTCO</name>
<dbReference type="SMART" id="SM00955">
    <property type="entry name" value="RNB"/>
    <property type="match status" value="1"/>
</dbReference>
<dbReference type="FunFam" id="3.40.50.300:FF:000326">
    <property type="entry name" value="P-loop containing nucleoside triphosphate hydrolase"/>
    <property type="match status" value="1"/>
</dbReference>
<dbReference type="Proteomes" id="UP000507470">
    <property type="component" value="Unassembled WGS sequence"/>
</dbReference>
<evidence type="ECO:0000256" key="1">
    <source>
        <dbReference type="ARBA" id="ARBA00007913"/>
    </source>
</evidence>
<sequence>MHQNNERDNYSRISGLLHDNATPICRKLMEQHLKRINKSFPDFIDDHQHDIYHFYSDKMCCICKDNPSCKSSLRKKQIMILFETDDKSQRRRGHKHKKNKNLCCCFAKKNIKVDDLDFTLLKFMLINFCEDEFWCCFLVSCEDSFEDFLNKQRHNLFHLWQPSCACCMCRTGYVRPNANFIDKQQFRKLFIKAQAVCSTPSHKFHSCIYKAEPGLTYKELKQRDLRLLYSLTNYYCPLRKCIETLGDHRNDVVAHTVSAKISCGDFDVLWRGMVKCILEIAVAVDFKTEAERRIDYQKTGPLDMNMCAQWQTELLAEINQKEILVIIQELADEIKDTKDMVKFGLEVIDAKMDKSIENDTCLRNLMKETCHSIMQSIEEGKKQRELDKEQILNHREQVNITVLNGPTINANFNERNTFKVKRGTSNNHILENNNNEKIVCRQNKTPSTPECPTDEAGLQVPEIPNDVKGARGYIVAQVELKITCVKAQIREVHDSGASKKTPESHGMNDVDVNEALENYSYDDDDEDIKDTYECGRCEAKLQSLDSFMNHKISCKVKRTGKKMTKSDADSEDLTTQFRYTLSTDDEHVMNDIQKMIKENTDKFTTMNMDNDFYEKGSLVIWGKMNTSLTKNRESVKKCMEAFVVNMLENCHLNSEKETKVTVKLDILKEIEGCEDDDEDVFCCGRCHKLFNRIDAFSSHKKECNRRARLLRTFRQTALLSEEKPRTIEAQCNLNEQATDPLIIKASSNPREIGLSLYPDEYKKYYEQLQNIEPSESGKVVLRQMRKKKKKKPSTSRKTDTEDSDTSFLGSESNFSTKSSSTDSGFHTDRLMNLTQEISQDININSDYGEGSMSSADEKTFKALHKSSIDQASSSDLSVAEEADEYDELNFYQRSKKDLDFELKDDLNLIKFGLDLSPSCILCRNEPSKYKRGVIEIEASHMAKCTVSDKADTDVIEISGRSKCGKAYTEDEVVIEILGREISSSNTIRMEKKKQLGKTYGKVIGLLKRNRCKNMDYPVFICEIDEYEMDKAKPICKTMPKLHLVRDEKDMKPYTVDIYKYKKRNRTLEFQESLTINKHLIKAYLFYVVCLSWEKLQYPMGAIFKVHRSTQNYIKSMRILDLQYKIPSEYEENTMESTDNLLRMTKEESLSKTLSNRRDLTHLNVFTVDPEKSKVFDDAIHIREISGDCIKGLHNAEHYEVGIHITDVASVVKLNSDMDIEALQRGTTYFPGQFLLPHHMLPEPISEDICCLLPGQERATLTVFLYFNVNKEIIFEKTKLCKSTIASRYKLSYREVQNMIDNPEYKHALKTEIKQLYEISKTVRKKRLGNAALSVPVELNLPGEGDSDAFDAYYLIEEFMILTNYMVGILIKRNFPDCVPLRCQDFPSSQKVNDWLTLYPNISDIILQLQGRYPAPDRRLSMANIEETIRNDILPVQSWVWNLFVSSVRDENFTAARVLLGSDELHPMHALALHDWETIQETAVYRCSGTSITTERHYSLNITPYVHFTAPIRRYIDIVAQRLFHAAIDKEQSPYSSEQIKNMCVYVNNVSRNAQIYRNKCQELVFASIVVKEPFMTHGFVDDFTEDEIRLIIPGLKFVQSQHKSISISHLHVCAPPQTIPDTDLVRRTVEKNRLVLKWKKRIYSVKKIAPKGRNPKNGYVRSTEEYQKIHPHQNANFHKVTTWVHILKLLTAGANSSQLKRELRLDRLRAVNFRDRYLPSAFNTELDINSELQNPNSRENGNDQVMFPEQFSLFSFSFSHGQCLAVQISAGMRNGLLIPIVDLLSLTHGIKCCLKHMRDPVSCFESYSTVKSRDNYATSQEYKDTWIPIILMESAFSVVRESGILINDVNIKFQQRNGFFTLRTDFCFERCLDIKLITTSFLDDQKKIYERESDIKTGVSDYLCIRCPINYGEGERFLGQKLHSRHYFWLGHAKITRVLKIAKGTRDERIKVFFNLANDDIVPEAIRYKDTGVKCSIELLQRIESNKRVEASLLYLNRADKTLPKSIALNKQPPEIDEKYAKLVKCDIEIGLPENNKMQSKAIRIALRSSFSLIHGPPGTGKTNTGIKLIQLFHKINQLRLKDVMDSCCKIVYCGPSNKSVDLVARRLLKHSIKGGPSIIRFYGTSIEQLVYEVPEKGVFDNKGSDYKPDEAMNNISLHHLIRTTGPYAREISAFEEDFKRKSSNITLTRVKEYKKLLNRATKEELSKHDVIFCTTSMVTSPRLIKATSNNVSQLIVDECGMCTEPECMASIIASKPEQVVLIGDHKQLRPIVMCRQAADLGLERSMFERYSKTARFVQLNMQYRMHDSICNFPSGQFYEGSLQTAESPSYVENPRLSIWLNDQGLHRKERHIFSHVEGTEEYVLVSTESENEHSCSNKLEVDQVIKIFKHLCYTEKIFNRGEKSCTLNIMSQYNAQCQEIKQALARENLDHSEIHTVVSSQGGEWDYVIFSLVRSLPDYRIEPHPTKGWCRENLGFITDHNQINVALTRARKGLFIIGNKHLLMCDRVWKNLITEYESKGCVIDGTDFPKEVLSANKKKKTRKKNP</sequence>
<dbReference type="PANTHER" id="PTHR43788">
    <property type="entry name" value="DNA2/NAM7 HELICASE FAMILY MEMBER"/>
    <property type="match status" value="1"/>
</dbReference>
<proteinExistence type="inferred from homology"/>
<dbReference type="PROSITE" id="PS01175">
    <property type="entry name" value="RIBONUCLEASE_II"/>
    <property type="match status" value="1"/>
</dbReference>
<dbReference type="InterPro" id="IPR041679">
    <property type="entry name" value="DNA2/NAM7-like_C"/>
</dbReference>
<dbReference type="GO" id="GO:0004540">
    <property type="term" value="F:RNA nuclease activity"/>
    <property type="evidence" value="ECO:0007669"/>
    <property type="project" value="InterPro"/>
</dbReference>
<protein>
    <recommendedName>
        <fullName evidence="7">RNB domain-containing protein</fullName>
    </recommendedName>
</protein>